<dbReference type="InterPro" id="IPR009574">
    <property type="entry name" value="DUF1189"/>
</dbReference>
<evidence type="ECO:0000313" key="3">
    <source>
        <dbReference type="Proteomes" id="UP000322917"/>
    </source>
</evidence>
<protein>
    <recommendedName>
        <fullName evidence="4">Maltodextrin utilization protein YvdJ</fullName>
    </recommendedName>
</protein>
<organism evidence="2 3">
    <name type="scientific">Propionispora hippei DSM 15287</name>
    <dbReference type="NCBI Taxonomy" id="1123003"/>
    <lineage>
        <taxon>Bacteria</taxon>
        <taxon>Bacillati</taxon>
        <taxon>Bacillota</taxon>
        <taxon>Negativicutes</taxon>
        <taxon>Selenomonadales</taxon>
        <taxon>Sporomusaceae</taxon>
        <taxon>Propionispora</taxon>
    </lineage>
</organism>
<sequence length="261" mass="29228">MSFWEQLVGSVMKPDYYLNFIKQSKGKAVTYLILLTLITSTLYGIRVSFVWNGMVDSLGKEFQNKSPDFIFSNGEMMVKAPMPYVISKANKTLFIVDTSGKSDEGILKDYDKGVFIGKSKIVNKKNSLETQSYDLSTVKNLTFTKADAVKAMPWIKWANIPIVLGLLIFGIIANLGAALLVSICGWIASKIMHCQIDFSDLYKIGIYVLTMPLFLEMVKNITEINVPLFRVLFYAISIGYVVKVLITVKNKNNIGVDVQLS</sequence>
<dbReference type="RefSeq" id="WP_149734164.1">
    <property type="nucleotide sequence ID" value="NZ_FQZD01000009.1"/>
</dbReference>
<evidence type="ECO:0000256" key="1">
    <source>
        <dbReference type="SAM" id="Phobius"/>
    </source>
</evidence>
<keyword evidence="3" id="KW-1185">Reference proteome</keyword>
<gene>
    <name evidence="2" type="ORF">SAMN02745170_01349</name>
</gene>
<proteinExistence type="predicted"/>
<keyword evidence="1" id="KW-0812">Transmembrane</keyword>
<dbReference type="AlphaFoldDB" id="A0A1M6F332"/>
<dbReference type="EMBL" id="FQZD01000009">
    <property type="protein sequence ID" value="SHI92075.1"/>
    <property type="molecule type" value="Genomic_DNA"/>
</dbReference>
<keyword evidence="1" id="KW-1133">Transmembrane helix</keyword>
<dbReference type="Proteomes" id="UP000322917">
    <property type="component" value="Unassembled WGS sequence"/>
</dbReference>
<dbReference type="Pfam" id="PF06691">
    <property type="entry name" value="DUF1189"/>
    <property type="match status" value="1"/>
</dbReference>
<feature type="transmembrane region" description="Helical" evidence="1">
    <location>
        <begin position="28"/>
        <end position="51"/>
    </location>
</feature>
<feature type="transmembrane region" description="Helical" evidence="1">
    <location>
        <begin position="162"/>
        <end position="189"/>
    </location>
</feature>
<feature type="transmembrane region" description="Helical" evidence="1">
    <location>
        <begin position="224"/>
        <end position="242"/>
    </location>
</feature>
<keyword evidence="1" id="KW-0472">Membrane</keyword>
<accession>A0A1M6F332</accession>
<evidence type="ECO:0000313" key="2">
    <source>
        <dbReference type="EMBL" id="SHI92075.1"/>
    </source>
</evidence>
<dbReference type="OrthoDB" id="2970056at2"/>
<evidence type="ECO:0008006" key="4">
    <source>
        <dbReference type="Google" id="ProtNLM"/>
    </source>
</evidence>
<reference evidence="2 3" key="1">
    <citation type="submission" date="2016-11" db="EMBL/GenBank/DDBJ databases">
        <authorList>
            <person name="Varghese N."/>
            <person name="Submissions S."/>
        </authorList>
    </citation>
    <scope>NUCLEOTIDE SEQUENCE [LARGE SCALE GENOMIC DNA]</scope>
    <source>
        <strain evidence="2 3">DSM 15287</strain>
    </source>
</reference>
<name>A0A1M6F332_9FIRM</name>